<dbReference type="Proteomes" id="UP000318529">
    <property type="component" value="Unassembled WGS sequence"/>
</dbReference>
<evidence type="ECO:0000313" key="3">
    <source>
        <dbReference type="Proteomes" id="UP000318529"/>
    </source>
</evidence>
<feature type="region of interest" description="Disordered" evidence="1">
    <location>
        <begin position="301"/>
        <end position="323"/>
    </location>
</feature>
<name>A0A560BWN0_AZOBR</name>
<proteinExistence type="predicted"/>
<dbReference type="AlphaFoldDB" id="A0A560BWN0"/>
<protein>
    <submittedName>
        <fullName evidence="2">Uncharacterized protein</fullName>
    </submittedName>
</protein>
<accession>A0A560BWN0</accession>
<reference evidence="2 3" key="1">
    <citation type="submission" date="2019-06" db="EMBL/GenBank/DDBJ databases">
        <title>Genomic Encyclopedia of Type Strains, Phase IV (KMG-V): Genome sequencing to study the core and pangenomes of soil and plant-associated prokaryotes.</title>
        <authorList>
            <person name="Whitman W."/>
        </authorList>
    </citation>
    <scope>NUCLEOTIDE SEQUENCE [LARGE SCALE GENOMIC DNA]</scope>
    <source>
        <strain evidence="2 3">BR 11650</strain>
    </source>
</reference>
<comment type="caution">
    <text evidence="2">The sequence shown here is derived from an EMBL/GenBank/DDBJ whole genome shotgun (WGS) entry which is preliminary data.</text>
</comment>
<evidence type="ECO:0000313" key="2">
    <source>
        <dbReference type="EMBL" id="TWA77020.1"/>
    </source>
</evidence>
<organism evidence="2 3">
    <name type="scientific">Azospirillum brasilense</name>
    <dbReference type="NCBI Taxonomy" id="192"/>
    <lineage>
        <taxon>Bacteria</taxon>
        <taxon>Pseudomonadati</taxon>
        <taxon>Pseudomonadota</taxon>
        <taxon>Alphaproteobacteria</taxon>
        <taxon>Rhodospirillales</taxon>
        <taxon>Azospirillaceae</taxon>
        <taxon>Azospirillum</taxon>
    </lineage>
</organism>
<gene>
    <name evidence="2" type="ORF">FBZ83_11612</name>
</gene>
<evidence type="ECO:0000256" key="1">
    <source>
        <dbReference type="SAM" id="MobiDB-lite"/>
    </source>
</evidence>
<dbReference type="EMBL" id="VITH01000016">
    <property type="protein sequence ID" value="TWA77020.1"/>
    <property type="molecule type" value="Genomic_DNA"/>
</dbReference>
<sequence length="432" mass="44280">MSDVFIGDLPAAVSLADGDTLPLDQGTRTVKATVAQIRSIPPNGLSGDAIHGGTVTAFASTGIGDQATSRVLTLSAAGNAGIGTTASPIPLTVERADGSPFAAQILLRNPGVASNAAGIALQVSHPSEFTSYGPKAGVLLQRVAPNGLGAFKLYNRVSGDTQGYGTGDAFLTHNGWTGALAFTPTGGASVAGTRGEGQAILDILTGLTSTTTVCEVAGTGAGVSATAIRVQKNSVTGRSINAAGTVNATGLDYAEYMEKAADCGTIAKGQIAGVDADGRLTDRFDRAHSFVVKSTSPSYVGGDALTEDRLGPPPAEPVPISDEPESEAVERFADRHSAWVEELATWQARAEAERTRFDRIAFCGQVPVTVAGPWAVGDYVQAERVENGTPGGAIAAVAVPSDVLDEIGYRRAVGRIWRIAPDGRPVIVVKTV</sequence>
<dbReference type="RefSeq" id="WP_145689618.1">
    <property type="nucleotide sequence ID" value="NZ_VITH01000016.1"/>
</dbReference>